<dbReference type="Proteomes" id="UP001589891">
    <property type="component" value="Unassembled WGS sequence"/>
</dbReference>
<evidence type="ECO:0000313" key="2">
    <source>
        <dbReference type="Proteomes" id="UP001589891"/>
    </source>
</evidence>
<protein>
    <submittedName>
        <fullName evidence="1">Uncharacterized protein</fullName>
    </submittedName>
</protein>
<sequence length="41" mass="4552">MHNFDGSPKDGFGRLDVALKMCLFDAALRRYPPAHPGGQHQ</sequence>
<reference evidence="1 2" key="1">
    <citation type="submission" date="2024-09" db="EMBL/GenBank/DDBJ databases">
        <authorList>
            <person name="Sun Q."/>
            <person name="Mori K."/>
        </authorList>
    </citation>
    <scope>NUCLEOTIDE SEQUENCE [LARGE SCALE GENOMIC DNA]</scope>
    <source>
        <strain evidence="1 2">NCAIM B.01794</strain>
    </source>
</reference>
<evidence type="ECO:0000313" key="1">
    <source>
        <dbReference type="EMBL" id="MFC0708486.1"/>
    </source>
</evidence>
<organism evidence="1 2">
    <name type="scientific">Azorhizophilus paspali</name>
    <name type="common">Azotobacter paspali</name>
    <dbReference type="NCBI Taxonomy" id="69963"/>
    <lineage>
        <taxon>Bacteria</taxon>
        <taxon>Pseudomonadati</taxon>
        <taxon>Pseudomonadota</taxon>
        <taxon>Gammaproteobacteria</taxon>
        <taxon>Pseudomonadales</taxon>
        <taxon>Pseudomonadaceae</taxon>
        <taxon>Azorhizophilus</taxon>
    </lineage>
</organism>
<accession>A0ABV6SG30</accession>
<gene>
    <name evidence="1" type="ORF">ACFFGX_02360</name>
</gene>
<keyword evidence="2" id="KW-1185">Reference proteome</keyword>
<dbReference type="EMBL" id="JBHLSS010000017">
    <property type="protein sequence ID" value="MFC0708486.1"/>
    <property type="molecule type" value="Genomic_DNA"/>
</dbReference>
<dbReference type="RefSeq" id="WP_376942501.1">
    <property type="nucleotide sequence ID" value="NZ_CP171449.1"/>
</dbReference>
<name>A0ABV6SG30_AZOPA</name>
<proteinExistence type="predicted"/>
<comment type="caution">
    <text evidence="1">The sequence shown here is derived from an EMBL/GenBank/DDBJ whole genome shotgun (WGS) entry which is preliminary data.</text>
</comment>